<proteinExistence type="predicted"/>
<dbReference type="Proteomes" id="UP000735302">
    <property type="component" value="Unassembled WGS sequence"/>
</dbReference>
<protein>
    <submittedName>
        <fullName evidence="2">Uncharacterized protein</fullName>
    </submittedName>
</protein>
<name>A0AAV3ZBF8_9GAST</name>
<accession>A0AAV3ZBF8</accession>
<organism evidence="2 3">
    <name type="scientific">Plakobranchus ocellatus</name>
    <dbReference type="NCBI Taxonomy" id="259542"/>
    <lineage>
        <taxon>Eukaryota</taxon>
        <taxon>Metazoa</taxon>
        <taxon>Spiralia</taxon>
        <taxon>Lophotrochozoa</taxon>
        <taxon>Mollusca</taxon>
        <taxon>Gastropoda</taxon>
        <taxon>Heterobranchia</taxon>
        <taxon>Euthyneura</taxon>
        <taxon>Panpulmonata</taxon>
        <taxon>Sacoglossa</taxon>
        <taxon>Placobranchoidea</taxon>
        <taxon>Plakobranchidae</taxon>
        <taxon>Plakobranchus</taxon>
    </lineage>
</organism>
<evidence type="ECO:0000313" key="2">
    <source>
        <dbReference type="EMBL" id="GFN91298.1"/>
    </source>
</evidence>
<keyword evidence="1" id="KW-1133">Transmembrane helix</keyword>
<keyword evidence="1" id="KW-0812">Transmembrane</keyword>
<reference evidence="2 3" key="1">
    <citation type="journal article" date="2021" name="Elife">
        <title>Chloroplast acquisition without the gene transfer in kleptoplastic sea slugs, Plakobranchus ocellatus.</title>
        <authorList>
            <person name="Maeda T."/>
            <person name="Takahashi S."/>
            <person name="Yoshida T."/>
            <person name="Shimamura S."/>
            <person name="Takaki Y."/>
            <person name="Nagai Y."/>
            <person name="Toyoda A."/>
            <person name="Suzuki Y."/>
            <person name="Arimoto A."/>
            <person name="Ishii H."/>
            <person name="Satoh N."/>
            <person name="Nishiyama T."/>
            <person name="Hasebe M."/>
            <person name="Maruyama T."/>
            <person name="Minagawa J."/>
            <person name="Obokata J."/>
            <person name="Shigenobu S."/>
        </authorList>
    </citation>
    <scope>NUCLEOTIDE SEQUENCE [LARGE SCALE GENOMIC DNA]</scope>
</reference>
<feature type="transmembrane region" description="Helical" evidence="1">
    <location>
        <begin position="6"/>
        <end position="26"/>
    </location>
</feature>
<evidence type="ECO:0000256" key="1">
    <source>
        <dbReference type="SAM" id="Phobius"/>
    </source>
</evidence>
<keyword evidence="1" id="KW-0472">Membrane</keyword>
<gene>
    <name evidence="2" type="ORF">PoB_001780400</name>
</gene>
<dbReference type="AlphaFoldDB" id="A0AAV3ZBF8"/>
<dbReference type="EMBL" id="BLXT01002115">
    <property type="protein sequence ID" value="GFN91298.1"/>
    <property type="molecule type" value="Genomic_DNA"/>
</dbReference>
<evidence type="ECO:0000313" key="3">
    <source>
        <dbReference type="Proteomes" id="UP000735302"/>
    </source>
</evidence>
<keyword evidence="3" id="KW-1185">Reference proteome</keyword>
<comment type="caution">
    <text evidence="2">The sequence shown here is derived from an EMBL/GenBank/DDBJ whole genome shotgun (WGS) entry which is preliminary data.</text>
</comment>
<sequence length="95" mass="10743">MASKFLVYIAVICVSCIAFCIVDSCLNKSKNCKVGDTTAKHGGVYMVLKNRICRLHLCENAKYSFLHFGCYLKGKCYKYKQRVNGKKCSQGGRWT</sequence>